<keyword evidence="3" id="KW-1185">Reference proteome</keyword>
<dbReference type="PANTHER" id="PTHR33295">
    <property type="entry name" value="ATPASE"/>
    <property type="match status" value="1"/>
</dbReference>
<gene>
    <name evidence="2" type="ORF">BBW65_05310</name>
</gene>
<organism evidence="2 3">
    <name type="scientific">Helicobacter enhydrae</name>
    <dbReference type="NCBI Taxonomy" id="222136"/>
    <lineage>
        <taxon>Bacteria</taxon>
        <taxon>Pseudomonadati</taxon>
        <taxon>Campylobacterota</taxon>
        <taxon>Epsilonproteobacteria</taxon>
        <taxon>Campylobacterales</taxon>
        <taxon>Helicobacteraceae</taxon>
        <taxon>Helicobacter</taxon>
    </lineage>
</organism>
<dbReference type="AlphaFoldDB" id="A0A1B1U667"/>
<accession>A0A1B1U667</accession>
<dbReference type="KEGG" id="het:BBW65_05310"/>
<evidence type="ECO:0000313" key="3">
    <source>
        <dbReference type="Proteomes" id="UP000092884"/>
    </source>
</evidence>
<dbReference type="EMBL" id="CP016503">
    <property type="protein sequence ID" value="ANV98248.1"/>
    <property type="molecule type" value="Genomic_DNA"/>
</dbReference>
<dbReference type="RefSeq" id="WP_066340720.1">
    <property type="nucleotide sequence ID" value="NZ_CP016503.1"/>
</dbReference>
<dbReference type="InterPro" id="IPR003593">
    <property type="entry name" value="AAA+_ATPase"/>
</dbReference>
<evidence type="ECO:0000259" key="1">
    <source>
        <dbReference type="SMART" id="SM00382"/>
    </source>
</evidence>
<dbReference type="SUPFAM" id="SSF52540">
    <property type="entry name" value="P-loop containing nucleoside triphosphate hydrolases"/>
    <property type="match status" value="1"/>
</dbReference>
<dbReference type="Proteomes" id="UP000092884">
    <property type="component" value="Chromosome"/>
</dbReference>
<name>A0A1B1U667_9HELI</name>
<dbReference type="OrthoDB" id="5372242at2"/>
<dbReference type="Gene3D" id="3.40.50.300">
    <property type="entry name" value="P-loop containing nucleotide triphosphate hydrolases"/>
    <property type="match status" value="1"/>
</dbReference>
<dbReference type="PANTHER" id="PTHR33295:SF8">
    <property type="entry name" value="AAA+ ATPASE DOMAIN-CONTAINING PROTEIN"/>
    <property type="match status" value="1"/>
</dbReference>
<dbReference type="InterPro" id="IPR027417">
    <property type="entry name" value="P-loop_NTPase"/>
</dbReference>
<sequence>MHFFSHFYLEQNYHTLPRKQSISSAKTILYGPPKSGKTSLALDFANNSNLSHKKIIYLDCQDPRVSYEEAKSELLKLYLEKKIELLIIKNYTHSFTLPNLDQIIITSQTPIQIPSFRLQQCNYLTLIEYASFCFKNLAPDLMLKNFIKDGNLPQMPFLQEHQKTRTKQEMLQLSLSNDLNLFAQLALFQSQKLTSFQFYTLLKKHLKISKDKTYAFIQSLEEKGLIFFVPHILPNKPKKLYFADFSIPKALHLHHTILPILENMFVLELRALNQEIFYDDFGCFIIPNLGKFLFAPFAQQDFIAQKLSKMPQESIKIITLNFSDHTQGRFWEALNFLEFALGGIE</sequence>
<reference evidence="3" key="1">
    <citation type="submission" date="2016-07" db="EMBL/GenBank/DDBJ databases">
        <authorList>
            <person name="Florea S."/>
            <person name="Webb J.S."/>
            <person name="Jaromczyk J."/>
            <person name="Schardl C.L."/>
        </authorList>
    </citation>
    <scope>NUCLEOTIDE SEQUENCE [LARGE SCALE GENOMIC DNA]</scope>
    <source>
        <strain evidence="3">MIT 01-6242</strain>
    </source>
</reference>
<evidence type="ECO:0000313" key="2">
    <source>
        <dbReference type="EMBL" id="ANV98248.1"/>
    </source>
</evidence>
<dbReference type="SMART" id="SM00382">
    <property type="entry name" value="AAA"/>
    <property type="match status" value="1"/>
</dbReference>
<feature type="domain" description="AAA+ ATPase" evidence="1">
    <location>
        <begin position="23"/>
        <end position="128"/>
    </location>
</feature>
<proteinExistence type="predicted"/>
<protein>
    <recommendedName>
        <fullName evidence="1">AAA+ ATPase domain-containing protein</fullName>
    </recommendedName>
</protein>
<dbReference type="STRING" id="222136.BBW65_05310"/>